<dbReference type="PaxDb" id="4097-A0A1S3ZKH9"/>
<reference evidence="1" key="1">
    <citation type="submission" date="2025-08" db="UniProtKB">
        <authorList>
            <consortium name="RefSeq"/>
        </authorList>
    </citation>
    <scope>IDENTIFICATION</scope>
</reference>
<dbReference type="KEGG" id="nta:107787796"/>
<evidence type="ECO:0000313" key="1">
    <source>
        <dbReference type="RefSeq" id="XP_016464886.1"/>
    </source>
</evidence>
<dbReference type="RefSeq" id="XP_016464886.1">
    <property type="nucleotide sequence ID" value="XM_016609400.1"/>
</dbReference>
<dbReference type="PANTHER" id="PTHR11439">
    <property type="entry name" value="GAG-POL-RELATED RETROTRANSPOSON"/>
    <property type="match status" value="1"/>
</dbReference>
<proteinExistence type="predicted"/>
<name>A0A1S3ZKH9_TOBAC</name>
<dbReference type="OrthoDB" id="414945at2759"/>
<gene>
    <name evidence="1" type="primary">LOC107787796</name>
</gene>
<organism evidence="1">
    <name type="scientific">Nicotiana tabacum</name>
    <name type="common">Common tobacco</name>
    <dbReference type="NCBI Taxonomy" id="4097"/>
    <lineage>
        <taxon>Eukaryota</taxon>
        <taxon>Viridiplantae</taxon>
        <taxon>Streptophyta</taxon>
        <taxon>Embryophyta</taxon>
        <taxon>Tracheophyta</taxon>
        <taxon>Spermatophyta</taxon>
        <taxon>Magnoliopsida</taxon>
        <taxon>eudicotyledons</taxon>
        <taxon>Gunneridae</taxon>
        <taxon>Pentapetalae</taxon>
        <taxon>asterids</taxon>
        <taxon>lamiids</taxon>
        <taxon>Solanales</taxon>
        <taxon>Solanaceae</taxon>
        <taxon>Nicotianoideae</taxon>
        <taxon>Nicotianeae</taxon>
        <taxon>Nicotiana</taxon>
    </lineage>
</organism>
<dbReference type="AlphaFoldDB" id="A0A1S3ZKH9"/>
<dbReference type="STRING" id="4097.A0A1S3ZKH9"/>
<sequence>MIVNRRKFILELLDEYNCSHLSMVSSPLDPLCKLSADSRELSKDPTSYRRIFEKLNCLTHTRPNLSFVVHHLSQFMQQPRTSHFSAALGVIRYLRLDPVQGLFISTDPLLTLLAFCDADWDSCIDSHRSISGFFITLGGSPIS</sequence>
<accession>A0A1S3ZKH9</accession>
<protein>
    <submittedName>
        <fullName evidence="1">Uncharacterized mitochondrial protein AtMg00240-like</fullName>
    </submittedName>
</protein>
<dbReference type="PANTHER" id="PTHR11439:SF498">
    <property type="entry name" value="DNAK FAMILY PROTEIN"/>
    <property type="match status" value="1"/>
</dbReference>